<keyword evidence="2" id="KW-1185">Reference proteome</keyword>
<dbReference type="AlphaFoldDB" id="A0A0D2UKC6"/>
<sequence length="197" mass="21415">MRCLQTWLCSVSFTDNLCSKEVAKGAQITKLIRTHFPPWLLHDRYKDWFLPKRAGKLCVTSSGLDQVETAFVEAINCVLRVVFQPSVLSDPEMKKKARAALLVKMHDARRHWPLQAVVGDSSDSSTDATPMAATVGVEASSAELPVNASSAADGSLLVLAEEASLLVSAADDVSLPSVAFALACQRRIKDEVIDMEN</sequence>
<evidence type="ECO:0000313" key="1">
    <source>
        <dbReference type="EMBL" id="KJE95546.1"/>
    </source>
</evidence>
<dbReference type="EMBL" id="KE346369">
    <property type="protein sequence ID" value="KJE95546.1"/>
    <property type="molecule type" value="Genomic_DNA"/>
</dbReference>
<dbReference type="OrthoDB" id="6355812at2759"/>
<organism evidence="1 2">
    <name type="scientific">Capsaspora owczarzaki (strain ATCC 30864)</name>
    <dbReference type="NCBI Taxonomy" id="595528"/>
    <lineage>
        <taxon>Eukaryota</taxon>
        <taxon>Filasterea</taxon>
        <taxon>Capsaspora</taxon>
    </lineage>
</organism>
<evidence type="ECO:0000313" key="2">
    <source>
        <dbReference type="Proteomes" id="UP000008743"/>
    </source>
</evidence>
<accession>A0A0D2UKC6</accession>
<reference evidence="2" key="1">
    <citation type="submission" date="2011-02" db="EMBL/GenBank/DDBJ databases">
        <title>The Genome Sequence of Capsaspora owczarzaki ATCC 30864.</title>
        <authorList>
            <person name="Russ C."/>
            <person name="Cuomo C."/>
            <person name="Burger G."/>
            <person name="Gray M.W."/>
            <person name="Holland P.W.H."/>
            <person name="King N."/>
            <person name="Lang F.B.F."/>
            <person name="Roger A.J."/>
            <person name="Ruiz-Trillo I."/>
            <person name="Young S.K."/>
            <person name="Zeng Q."/>
            <person name="Gargeya S."/>
            <person name="Alvarado L."/>
            <person name="Berlin A."/>
            <person name="Chapman S.B."/>
            <person name="Chen Z."/>
            <person name="Freedman E."/>
            <person name="Gellesch M."/>
            <person name="Goldberg J."/>
            <person name="Griggs A."/>
            <person name="Gujja S."/>
            <person name="Heilman E."/>
            <person name="Heiman D."/>
            <person name="Howarth C."/>
            <person name="Mehta T."/>
            <person name="Neiman D."/>
            <person name="Pearson M."/>
            <person name="Roberts A."/>
            <person name="Saif S."/>
            <person name="Shea T."/>
            <person name="Shenoy N."/>
            <person name="Sisk P."/>
            <person name="Stolte C."/>
            <person name="Sykes S."/>
            <person name="White J."/>
            <person name="Yandava C."/>
            <person name="Haas B."/>
            <person name="Nusbaum C."/>
            <person name="Birren B."/>
        </authorList>
    </citation>
    <scope>NUCLEOTIDE SEQUENCE</scope>
    <source>
        <strain evidence="2">ATCC 30864</strain>
    </source>
</reference>
<dbReference type="Proteomes" id="UP000008743">
    <property type="component" value="Unassembled WGS sequence"/>
</dbReference>
<gene>
    <name evidence="1" type="ORF">CAOG_009936</name>
</gene>
<proteinExistence type="predicted"/>
<dbReference type="InParanoid" id="A0A0D2UKC6"/>
<protein>
    <submittedName>
        <fullName evidence="1">Uncharacterized protein</fullName>
    </submittedName>
</protein>
<name>A0A0D2UKC6_CAPO3</name>
<dbReference type="PhylomeDB" id="A0A0D2UKC6"/>